<comment type="subcellular location">
    <subcellularLocation>
        <location evidence="1">Nucleus</location>
    </subcellularLocation>
</comment>
<dbReference type="GO" id="GO:0008270">
    <property type="term" value="F:zinc ion binding"/>
    <property type="evidence" value="ECO:0007669"/>
    <property type="project" value="UniProtKB-KW"/>
</dbReference>
<evidence type="ECO:0000313" key="9">
    <source>
        <dbReference type="EMBL" id="KAK5081019.1"/>
    </source>
</evidence>
<dbReference type="Pfam" id="PF07967">
    <property type="entry name" value="zf-C3HC"/>
    <property type="match status" value="1"/>
</dbReference>
<keyword evidence="5" id="KW-0539">Nucleus</keyword>
<evidence type="ECO:0000256" key="2">
    <source>
        <dbReference type="ARBA" id="ARBA00022723"/>
    </source>
</evidence>
<dbReference type="GO" id="GO:0005634">
    <property type="term" value="C:nucleus"/>
    <property type="evidence" value="ECO:0007669"/>
    <property type="project" value="UniProtKB-SubCell"/>
</dbReference>
<feature type="region of interest" description="Disordered" evidence="6">
    <location>
        <begin position="353"/>
        <end position="380"/>
    </location>
</feature>
<protein>
    <submittedName>
        <fullName evidence="9">Uncharacterized protein</fullName>
    </submittedName>
</protein>
<evidence type="ECO:0000256" key="4">
    <source>
        <dbReference type="ARBA" id="ARBA00022833"/>
    </source>
</evidence>
<evidence type="ECO:0000259" key="7">
    <source>
        <dbReference type="Pfam" id="PF07967"/>
    </source>
</evidence>
<evidence type="ECO:0000313" key="10">
    <source>
        <dbReference type="Proteomes" id="UP001309876"/>
    </source>
</evidence>
<accession>A0AAN7STF6</accession>
<dbReference type="InterPro" id="IPR013909">
    <property type="entry name" value="NuBaID_C"/>
</dbReference>
<evidence type="ECO:0000256" key="6">
    <source>
        <dbReference type="SAM" id="MobiDB-lite"/>
    </source>
</evidence>
<feature type="domain" description="C3HC-type" evidence="7">
    <location>
        <begin position="74"/>
        <end position="229"/>
    </location>
</feature>
<comment type="caution">
    <text evidence="9">The sequence shown here is derived from an EMBL/GenBank/DDBJ whole genome shotgun (WGS) entry which is preliminary data.</text>
</comment>
<keyword evidence="3" id="KW-0863">Zinc-finger</keyword>
<gene>
    <name evidence="9" type="ORF">LTR05_008336</name>
</gene>
<keyword evidence="2" id="KW-0479">Metal-binding</keyword>
<evidence type="ECO:0000259" key="8">
    <source>
        <dbReference type="Pfam" id="PF08600"/>
    </source>
</evidence>
<evidence type="ECO:0000256" key="3">
    <source>
        <dbReference type="ARBA" id="ARBA00022771"/>
    </source>
</evidence>
<feature type="compositionally biased region" description="Polar residues" evidence="6">
    <location>
        <begin position="20"/>
        <end position="44"/>
    </location>
</feature>
<keyword evidence="10" id="KW-1185">Reference proteome</keyword>
<name>A0AAN7STF6_9EURO</name>
<evidence type="ECO:0000256" key="1">
    <source>
        <dbReference type="ARBA" id="ARBA00004123"/>
    </source>
</evidence>
<reference evidence="9 10" key="1">
    <citation type="submission" date="2023-08" db="EMBL/GenBank/DDBJ databases">
        <title>Black Yeasts Isolated from many extreme environments.</title>
        <authorList>
            <person name="Coleine C."/>
            <person name="Stajich J.E."/>
            <person name="Selbmann L."/>
        </authorList>
    </citation>
    <scope>NUCLEOTIDE SEQUENCE [LARGE SCALE GENOMIC DNA]</scope>
    <source>
        <strain evidence="9 10">CCFEE 5910</strain>
    </source>
</reference>
<dbReference type="EMBL" id="JAVRRJ010000011">
    <property type="protein sequence ID" value="KAK5081019.1"/>
    <property type="molecule type" value="Genomic_DNA"/>
</dbReference>
<proteinExistence type="predicted"/>
<keyword evidence="4" id="KW-0862">Zinc</keyword>
<feature type="region of interest" description="Disordered" evidence="6">
    <location>
        <begin position="17"/>
        <end position="51"/>
    </location>
</feature>
<feature type="domain" description="NuBaID C-terminal" evidence="8">
    <location>
        <begin position="257"/>
        <end position="345"/>
    </location>
</feature>
<dbReference type="Pfam" id="PF08600">
    <property type="entry name" value="NuBaID_C"/>
    <property type="match status" value="1"/>
</dbReference>
<feature type="region of interest" description="Disordered" evidence="6">
    <location>
        <begin position="138"/>
        <end position="157"/>
    </location>
</feature>
<dbReference type="Proteomes" id="UP001309876">
    <property type="component" value="Unassembled WGS sequence"/>
</dbReference>
<dbReference type="PANTHER" id="PTHR15835">
    <property type="entry name" value="NUCLEAR-INTERACTING PARTNER OF ALK"/>
    <property type="match status" value="1"/>
</dbReference>
<evidence type="ECO:0000256" key="5">
    <source>
        <dbReference type="ARBA" id="ARBA00023242"/>
    </source>
</evidence>
<organism evidence="9 10">
    <name type="scientific">Lithohypha guttulata</name>
    <dbReference type="NCBI Taxonomy" id="1690604"/>
    <lineage>
        <taxon>Eukaryota</taxon>
        <taxon>Fungi</taxon>
        <taxon>Dikarya</taxon>
        <taxon>Ascomycota</taxon>
        <taxon>Pezizomycotina</taxon>
        <taxon>Eurotiomycetes</taxon>
        <taxon>Chaetothyriomycetidae</taxon>
        <taxon>Chaetothyriales</taxon>
        <taxon>Trichomeriaceae</taxon>
        <taxon>Lithohypha</taxon>
    </lineage>
</organism>
<dbReference type="PANTHER" id="PTHR15835:SF6">
    <property type="entry name" value="ZINC FINGER C3HC-TYPE PROTEIN 1"/>
    <property type="match status" value="1"/>
</dbReference>
<dbReference type="InterPro" id="IPR012935">
    <property type="entry name" value="NuBaID_N"/>
</dbReference>
<dbReference type="AlphaFoldDB" id="A0AAN7STF6"/>
<sequence>MSYAIETKKRKFDRLLESLTEGSSPSQQDDNPNNARNKVTASRHSSFDSLKRRRLAQSLGRSTSKSSLINNYLPSSRAAFLERLETYRHVTKWHVPSTVSINAAQWAKRGWICVDVDTVACGYCGERVTVDLDVSSRPVVGEDQDEETRQSGIQQDEAADDLEVEVYEALVNRYEEMITTSHSGTCSWRKRGCDASIQRIEGLLNGSTTVTATKARLQGIIEKIGDIPTVSDLPAYNDLPPPNLDNLQEAGDKNPLKLAMCGWQYKEPDVIECKHCLRSLGLWLYRGTSPTVENLDAVDSHLDYCPWRSAEAQDTEIVLPANGSNISKKIKLPGWALVYHAFLKQTVKRRSGGDAESWSTAQPDDDHALREQQTPEQRERRMKDLMRRIKEIKKPFNVKGLLNRKDTVRT</sequence>